<dbReference type="Proteomes" id="UP001216390">
    <property type="component" value="Chromosome"/>
</dbReference>
<gene>
    <name evidence="3" type="ORF">PO878_11800</name>
</gene>
<proteinExistence type="predicted"/>
<keyword evidence="2" id="KW-1133">Transmembrane helix</keyword>
<feature type="transmembrane region" description="Helical" evidence="2">
    <location>
        <begin position="65"/>
        <end position="86"/>
    </location>
</feature>
<dbReference type="AlphaFoldDB" id="A0AAF0BSF4"/>
<sequence>MSDPREQVDATLPLLDLTGARPPRPDAVVAPPLPAAAPLPVAAGPTEAERHRAEVDEDRRAERRLLLLEALALLAVVLVVVVRALWLG</sequence>
<evidence type="ECO:0000256" key="1">
    <source>
        <dbReference type="SAM" id="MobiDB-lite"/>
    </source>
</evidence>
<evidence type="ECO:0000256" key="2">
    <source>
        <dbReference type="SAM" id="Phobius"/>
    </source>
</evidence>
<dbReference type="EMBL" id="CP116942">
    <property type="protein sequence ID" value="WCO65182.1"/>
    <property type="molecule type" value="Genomic_DNA"/>
</dbReference>
<feature type="region of interest" description="Disordered" evidence="1">
    <location>
        <begin position="1"/>
        <end position="27"/>
    </location>
</feature>
<keyword evidence="2" id="KW-0812">Transmembrane</keyword>
<keyword evidence="2" id="KW-0472">Membrane</keyword>
<evidence type="ECO:0000313" key="4">
    <source>
        <dbReference type="Proteomes" id="UP001216390"/>
    </source>
</evidence>
<evidence type="ECO:0000313" key="3">
    <source>
        <dbReference type="EMBL" id="WCO65182.1"/>
    </source>
</evidence>
<name>A0AAF0BSF4_9ACTN</name>
<protein>
    <submittedName>
        <fullName evidence="3">Uncharacterized protein</fullName>
    </submittedName>
</protein>
<dbReference type="KEGG" id="ima:PO878_11800"/>
<accession>A0AAF0BSF4</accession>
<reference evidence="3" key="1">
    <citation type="submission" date="2023-01" db="EMBL/GenBank/DDBJ databases">
        <title>The diversity of Class Acidimicrobiia in South China Sea sediment environments and the proposal of Iamia marina sp. nov., a novel species of the genus Iamia.</title>
        <authorList>
            <person name="He Y."/>
            <person name="Tian X."/>
        </authorList>
    </citation>
    <scope>NUCLEOTIDE SEQUENCE</scope>
    <source>
        <strain evidence="3">DSM 19957</strain>
    </source>
</reference>
<organism evidence="3 4">
    <name type="scientific">Iamia majanohamensis</name>
    <dbReference type="NCBI Taxonomy" id="467976"/>
    <lineage>
        <taxon>Bacteria</taxon>
        <taxon>Bacillati</taxon>
        <taxon>Actinomycetota</taxon>
        <taxon>Acidimicrobiia</taxon>
        <taxon>Acidimicrobiales</taxon>
        <taxon>Iamiaceae</taxon>
        <taxon>Iamia</taxon>
    </lineage>
</organism>
<dbReference type="RefSeq" id="WP_272734707.1">
    <property type="nucleotide sequence ID" value="NZ_CP116942.1"/>
</dbReference>
<keyword evidence="4" id="KW-1185">Reference proteome</keyword>